<dbReference type="OMA" id="YTVFCEL"/>
<dbReference type="PROSITE" id="PS50011">
    <property type="entry name" value="PROTEIN_KINASE_DOM"/>
    <property type="match status" value="1"/>
</dbReference>
<proteinExistence type="predicted"/>
<protein>
    <recommendedName>
        <fullName evidence="1">Protein kinase domain-containing protein</fullName>
    </recommendedName>
</protein>
<gene>
    <name evidence="2" type="ORF">FVE85_2250</name>
</gene>
<dbReference type="SUPFAM" id="SSF56112">
    <property type="entry name" value="Protein kinase-like (PK-like)"/>
    <property type="match status" value="1"/>
</dbReference>
<comment type="caution">
    <text evidence="2">The sequence shown here is derived from an EMBL/GenBank/DDBJ whole genome shotgun (WGS) entry which is preliminary data.</text>
</comment>
<accession>A0A5J4YY94</accession>
<evidence type="ECO:0000313" key="3">
    <source>
        <dbReference type="Proteomes" id="UP000324585"/>
    </source>
</evidence>
<dbReference type="GO" id="GO:0005524">
    <property type="term" value="F:ATP binding"/>
    <property type="evidence" value="ECO:0007669"/>
    <property type="project" value="InterPro"/>
</dbReference>
<evidence type="ECO:0000313" key="2">
    <source>
        <dbReference type="EMBL" id="KAA8496095.1"/>
    </source>
</evidence>
<dbReference type="Pfam" id="PF03109">
    <property type="entry name" value="ABC1"/>
    <property type="match status" value="1"/>
</dbReference>
<dbReference type="OrthoDB" id="427480at2759"/>
<dbReference type="EMBL" id="VRMN01000003">
    <property type="protein sequence ID" value="KAA8496095.1"/>
    <property type="molecule type" value="Genomic_DNA"/>
</dbReference>
<dbReference type="InterPro" id="IPR000719">
    <property type="entry name" value="Prot_kinase_dom"/>
</dbReference>
<dbReference type="InterPro" id="IPR004147">
    <property type="entry name" value="ABC1_dom"/>
</dbReference>
<dbReference type="Proteomes" id="UP000324585">
    <property type="component" value="Unassembled WGS sequence"/>
</dbReference>
<organism evidence="2 3">
    <name type="scientific">Porphyridium purpureum</name>
    <name type="common">Red alga</name>
    <name type="synonym">Porphyridium cruentum</name>
    <dbReference type="NCBI Taxonomy" id="35688"/>
    <lineage>
        <taxon>Eukaryota</taxon>
        <taxon>Rhodophyta</taxon>
        <taxon>Bangiophyceae</taxon>
        <taxon>Porphyridiales</taxon>
        <taxon>Porphyridiaceae</taxon>
        <taxon>Porphyridium</taxon>
    </lineage>
</organism>
<reference evidence="3" key="1">
    <citation type="journal article" date="2019" name="Nat. Commun.">
        <title>Expansion of phycobilisome linker gene families in mesophilic red algae.</title>
        <authorList>
            <person name="Lee J."/>
            <person name="Kim D."/>
            <person name="Bhattacharya D."/>
            <person name="Yoon H.S."/>
        </authorList>
    </citation>
    <scope>NUCLEOTIDE SEQUENCE [LARGE SCALE GENOMIC DNA]</scope>
    <source>
        <strain evidence="3">CCMP 1328</strain>
    </source>
</reference>
<name>A0A5J4YY94_PORPP</name>
<dbReference type="InterPro" id="IPR011009">
    <property type="entry name" value="Kinase-like_dom_sf"/>
</dbReference>
<dbReference type="AlphaFoldDB" id="A0A5J4YY94"/>
<feature type="domain" description="Protein kinase" evidence="1">
    <location>
        <begin position="192"/>
        <end position="607"/>
    </location>
</feature>
<dbReference type="PANTHER" id="PTHR43173">
    <property type="entry name" value="ABC1 FAMILY PROTEIN"/>
    <property type="match status" value="1"/>
</dbReference>
<keyword evidence="3" id="KW-1185">Reference proteome</keyword>
<evidence type="ECO:0000259" key="1">
    <source>
        <dbReference type="PROSITE" id="PS50011"/>
    </source>
</evidence>
<dbReference type="PANTHER" id="PTHR43173:SF12">
    <property type="entry name" value="PROTEIN KINASE SUPERFAMILY PROTEIN"/>
    <property type="match status" value="1"/>
</dbReference>
<dbReference type="CDD" id="cd05121">
    <property type="entry name" value="ABC1_ADCK3-like"/>
    <property type="match status" value="1"/>
</dbReference>
<dbReference type="InterPro" id="IPR051130">
    <property type="entry name" value="Mito_struct-func_regulator"/>
</dbReference>
<dbReference type="GO" id="GO:0004672">
    <property type="term" value="F:protein kinase activity"/>
    <property type="evidence" value="ECO:0007669"/>
    <property type="project" value="InterPro"/>
</dbReference>
<sequence>MVPAFVFSATPTGATRDALVQSKRLQVRRQECRACRRSMRAAVSSGTDAAGSEIASPGQAVVMPKPLTSYERIKRSVTFWSRVVPILLKYRQTKRRIESSSTYLSKQEREEIWNQTHEWGSDELINVIQELKGFYVKSGQVISSRVDLFPEPYIRKLSVLQDSIEPIDTAIVKEIVRQELLEGEPLETLFSHFEEKPLGSASIAQVHRAVLVDGRIVAVKVQRPAEEPKLRADIANLKLFAKRFREQLPADYFIIFSELERALYNELDFQSEALNQEKIHATIAHLPNGQLAEPPLVVPRPIPGLVTRKVLVMEFVQGLPLLKAQAAMKERGYAASSPESRLVGLRLLESLTEAYSRQVFGSGILHGDAHPGNILVLPEASGFALIDCGQVKQLSGSLQQLLARTMLCVRDFGDFGKGSSAFPRAKVAELAGLVREFGVQVNGVDEEQQDNVLASCGLVLFGPSNMERLPGGLSPRELDPNSPIKQVSSFPQELVMLGRATILIKGLAARLNIPWFLAEKWAPAAEQALQCGVEGCYRVPVYAKPPPPVGAAQLPLRSSATAGRPKFREVVSLFRSWAKGKSIEMLPASAKSVLAERALAKQLEENK</sequence>